<evidence type="ECO:0000313" key="17">
    <source>
        <dbReference type="EMBL" id="HGI87913.1"/>
    </source>
</evidence>
<evidence type="ECO:0000256" key="11">
    <source>
        <dbReference type="ARBA" id="ARBA00022884"/>
    </source>
</evidence>
<dbReference type="InterPro" id="IPR051270">
    <property type="entry name" value="Tyrosine-tRNA_ligase_regulator"/>
</dbReference>
<dbReference type="EMBL" id="DTFF01000049">
    <property type="protein sequence ID" value="HGI87913.1"/>
    <property type="molecule type" value="Genomic_DNA"/>
</dbReference>
<protein>
    <recommendedName>
        <fullName evidence="5">Methionine--tRNA ligase</fullName>
        <ecNumber evidence="4">6.1.1.10</ecNumber>
    </recommendedName>
    <alternativeName>
        <fullName evidence="14">Methionyl-tRNA synthetase</fullName>
    </alternativeName>
</protein>
<comment type="subcellular location">
    <subcellularLocation>
        <location evidence="2">Cytoplasm</location>
    </subcellularLocation>
</comment>
<keyword evidence="9" id="KW-0547">Nucleotide-binding</keyword>
<evidence type="ECO:0000259" key="16">
    <source>
        <dbReference type="PROSITE" id="PS50886"/>
    </source>
</evidence>
<dbReference type="FunFam" id="2.40.50.140:FF:000042">
    <property type="entry name" value="Methionine--tRNA ligase"/>
    <property type="match status" value="1"/>
</dbReference>
<evidence type="ECO:0000256" key="1">
    <source>
        <dbReference type="ARBA" id="ARBA00003314"/>
    </source>
</evidence>
<comment type="function">
    <text evidence="1">Is required not only for elongation of protein synthesis but also for the initiation of all mRNA translation through initiator tRNA(fMet) aminoacylation.</text>
</comment>
<evidence type="ECO:0000256" key="15">
    <source>
        <dbReference type="ARBA" id="ARBA00047364"/>
    </source>
</evidence>
<dbReference type="PANTHER" id="PTHR11586">
    <property type="entry name" value="TRNA-AMINOACYLATION COFACTOR ARC1 FAMILY MEMBER"/>
    <property type="match status" value="1"/>
</dbReference>
<proteinExistence type="predicted"/>
<evidence type="ECO:0000256" key="5">
    <source>
        <dbReference type="ARBA" id="ARBA00018753"/>
    </source>
</evidence>
<dbReference type="PANTHER" id="PTHR11586:SF37">
    <property type="entry name" value="TRNA-BINDING DOMAIN-CONTAINING PROTEIN"/>
    <property type="match status" value="1"/>
</dbReference>
<evidence type="ECO:0000256" key="13">
    <source>
        <dbReference type="ARBA" id="ARBA00023146"/>
    </source>
</evidence>
<feature type="domain" description="TRNA-binding" evidence="16">
    <location>
        <begin position="28"/>
        <end position="128"/>
    </location>
</feature>
<evidence type="ECO:0000256" key="6">
    <source>
        <dbReference type="ARBA" id="ARBA00022490"/>
    </source>
</evidence>
<dbReference type="EC" id="6.1.1.10" evidence="4"/>
<evidence type="ECO:0000256" key="4">
    <source>
        <dbReference type="ARBA" id="ARBA00012838"/>
    </source>
</evidence>
<name>A0A7C4BCC5_9CREN</name>
<comment type="caution">
    <text evidence="17">The sequence shown here is derived from an EMBL/GenBank/DDBJ whole genome shotgun (WGS) entry which is preliminary data.</text>
</comment>
<dbReference type="InterPro" id="IPR004495">
    <property type="entry name" value="Met-tRNA-synth_bsu_C"/>
</dbReference>
<evidence type="ECO:0000256" key="10">
    <source>
        <dbReference type="ARBA" id="ARBA00022840"/>
    </source>
</evidence>
<keyword evidence="12" id="KW-0648">Protein biosynthesis</keyword>
<dbReference type="AlphaFoldDB" id="A0A7C4BCC5"/>
<organism evidence="17">
    <name type="scientific">Ignisphaera aggregans</name>
    <dbReference type="NCBI Taxonomy" id="334771"/>
    <lineage>
        <taxon>Archaea</taxon>
        <taxon>Thermoproteota</taxon>
        <taxon>Thermoprotei</taxon>
        <taxon>Desulfurococcales</taxon>
        <taxon>Desulfurococcaceae</taxon>
        <taxon>Ignisphaera</taxon>
    </lineage>
</organism>
<evidence type="ECO:0000256" key="2">
    <source>
        <dbReference type="ARBA" id="ARBA00004496"/>
    </source>
</evidence>
<keyword evidence="11" id="KW-0694">RNA-binding</keyword>
<evidence type="ECO:0000256" key="8">
    <source>
        <dbReference type="ARBA" id="ARBA00022598"/>
    </source>
</evidence>
<dbReference type="GO" id="GO:0005524">
    <property type="term" value="F:ATP binding"/>
    <property type="evidence" value="ECO:0007669"/>
    <property type="project" value="UniProtKB-KW"/>
</dbReference>
<dbReference type="NCBIfam" id="TIGR00399">
    <property type="entry name" value="metG_C_term"/>
    <property type="match status" value="1"/>
</dbReference>
<keyword evidence="8 17" id="KW-0436">Ligase</keyword>
<evidence type="ECO:0000256" key="3">
    <source>
        <dbReference type="ARBA" id="ARBA00011738"/>
    </source>
</evidence>
<keyword evidence="7" id="KW-0820">tRNA-binding</keyword>
<evidence type="ECO:0000256" key="7">
    <source>
        <dbReference type="ARBA" id="ARBA00022555"/>
    </source>
</evidence>
<keyword evidence="6" id="KW-0963">Cytoplasm</keyword>
<sequence length="128" mass="13870">MSLQVFALGRVSTVSGGEAQQELIDIELFKKVDLRVGVVKHAEKVAGSKKLLRLLIDVGTEVRQIIAGLAEWYKPEELVGKKVVVVVNLKPKKLMGFESQGMLLATCDQGKPLLVTIEGDAKPGSKIC</sequence>
<comment type="subunit">
    <text evidence="3">Homodimer.</text>
</comment>
<dbReference type="InterPro" id="IPR012340">
    <property type="entry name" value="NA-bd_OB-fold"/>
</dbReference>
<dbReference type="InterPro" id="IPR002547">
    <property type="entry name" value="tRNA-bd_dom"/>
</dbReference>
<gene>
    <name evidence="17" type="primary">metG</name>
    <name evidence="17" type="ORF">ENV14_05965</name>
</gene>
<dbReference type="PROSITE" id="PS50886">
    <property type="entry name" value="TRBD"/>
    <property type="match status" value="1"/>
</dbReference>
<keyword evidence="13" id="KW-0030">Aminoacyl-tRNA synthetase</keyword>
<keyword evidence="10" id="KW-0067">ATP-binding</keyword>
<dbReference type="GO" id="GO:0004825">
    <property type="term" value="F:methionine-tRNA ligase activity"/>
    <property type="evidence" value="ECO:0007669"/>
    <property type="project" value="UniProtKB-EC"/>
</dbReference>
<dbReference type="GO" id="GO:0006431">
    <property type="term" value="P:methionyl-tRNA aminoacylation"/>
    <property type="evidence" value="ECO:0007669"/>
    <property type="project" value="InterPro"/>
</dbReference>
<dbReference type="GO" id="GO:0005737">
    <property type="term" value="C:cytoplasm"/>
    <property type="evidence" value="ECO:0007669"/>
    <property type="project" value="UniProtKB-SubCell"/>
</dbReference>
<reference evidence="17" key="1">
    <citation type="journal article" date="2020" name="mSystems">
        <title>Genome- and Community-Level Interaction Insights into Carbon Utilization and Element Cycling Functions of Hydrothermarchaeota in Hydrothermal Sediment.</title>
        <authorList>
            <person name="Zhou Z."/>
            <person name="Liu Y."/>
            <person name="Xu W."/>
            <person name="Pan J."/>
            <person name="Luo Z.H."/>
            <person name="Li M."/>
        </authorList>
    </citation>
    <scope>NUCLEOTIDE SEQUENCE [LARGE SCALE GENOMIC DNA]</scope>
    <source>
        <strain evidence="17">SpSt-732</strain>
    </source>
</reference>
<evidence type="ECO:0000256" key="9">
    <source>
        <dbReference type="ARBA" id="ARBA00022741"/>
    </source>
</evidence>
<dbReference type="Pfam" id="PF01588">
    <property type="entry name" value="tRNA_bind"/>
    <property type="match status" value="1"/>
</dbReference>
<accession>A0A7C4BCC5</accession>
<dbReference type="SUPFAM" id="SSF50249">
    <property type="entry name" value="Nucleic acid-binding proteins"/>
    <property type="match status" value="1"/>
</dbReference>
<dbReference type="Gene3D" id="2.40.50.140">
    <property type="entry name" value="Nucleic acid-binding proteins"/>
    <property type="match status" value="1"/>
</dbReference>
<evidence type="ECO:0000256" key="12">
    <source>
        <dbReference type="ARBA" id="ARBA00022917"/>
    </source>
</evidence>
<comment type="catalytic activity">
    <reaction evidence="15">
        <text>tRNA(Met) + L-methionine + ATP = L-methionyl-tRNA(Met) + AMP + diphosphate</text>
        <dbReference type="Rhea" id="RHEA:13481"/>
        <dbReference type="Rhea" id="RHEA-COMP:9667"/>
        <dbReference type="Rhea" id="RHEA-COMP:9698"/>
        <dbReference type="ChEBI" id="CHEBI:30616"/>
        <dbReference type="ChEBI" id="CHEBI:33019"/>
        <dbReference type="ChEBI" id="CHEBI:57844"/>
        <dbReference type="ChEBI" id="CHEBI:78442"/>
        <dbReference type="ChEBI" id="CHEBI:78530"/>
        <dbReference type="ChEBI" id="CHEBI:456215"/>
        <dbReference type="EC" id="6.1.1.10"/>
    </reaction>
</comment>
<evidence type="ECO:0000256" key="14">
    <source>
        <dbReference type="ARBA" id="ARBA00030904"/>
    </source>
</evidence>
<dbReference type="GO" id="GO:0000049">
    <property type="term" value="F:tRNA binding"/>
    <property type="evidence" value="ECO:0007669"/>
    <property type="project" value="UniProtKB-KW"/>
</dbReference>